<dbReference type="GO" id="GO:0016773">
    <property type="term" value="F:phosphotransferase activity, alcohol group as acceptor"/>
    <property type="evidence" value="ECO:0007669"/>
    <property type="project" value="InterPro"/>
</dbReference>
<dbReference type="InterPro" id="IPR000577">
    <property type="entry name" value="Carb_kinase_FGGY"/>
</dbReference>
<dbReference type="InterPro" id="IPR043129">
    <property type="entry name" value="ATPase_NBD"/>
</dbReference>
<name>A0A225NER1_9RHOB</name>
<keyword evidence="8" id="KW-1185">Reference proteome</keyword>
<evidence type="ECO:0000313" key="8">
    <source>
        <dbReference type="Proteomes" id="UP000215377"/>
    </source>
</evidence>
<evidence type="ECO:0000256" key="4">
    <source>
        <dbReference type="RuleBase" id="RU003733"/>
    </source>
</evidence>
<dbReference type="Pfam" id="PF02782">
    <property type="entry name" value="FGGY_C"/>
    <property type="match status" value="1"/>
</dbReference>
<sequence length="484" mass="50278">MTAERILGVDVGTTSVKAGMMDLRGNALGRFASGYPTQRPGGPRAEQDAGDWIRLVEQAIATLADGAPVQAVGLTSQVNTHLFVGADGAPLMPAIVWQDTRASAEAAELDASVSDAQKIAWWGAPMPIDASNVLSRMLWVARHRPDVWAATRWVMLPKDFIIYRLTGEVTTDPVSNIGLVGPDMTYVDAVFDLVPGARDKAPALVPVTEVTGRVRAGPLAGVPVISGTMDAWTGLVGCGGARDRSTVYLSGTSEVMGISSREGAGTPGVIVFPQVEGIRVHAAPTQSGGDALAWYTQMSGRSHDEVSALAAGPRRAGTPLFLPQLEGERAPLWDAGLRGAFLGLTRRTGDAEMARAVLEGVALSARHALEAARASAAIGPGPITCGGGGFRSAPWAQIRADVLGCELSTLAEKDPGILGAAMLAAVGAGVFDAIGTAWDELARFDATYAPDPGLSGLYDDLFGLYCEAVTTHGALGQRLAGMSE</sequence>
<protein>
    <recommendedName>
        <fullName evidence="9">Carbohydrate kinase</fullName>
    </recommendedName>
</protein>
<dbReference type="SUPFAM" id="SSF53067">
    <property type="entry name" value="Actin-like ATPase domain"/>
    <property type="match status" value="2"/>
</dbReference>
<evidence type="ECO:0000256" key="3">
    <source>
        <dbReference type="ARBA" id="ARBA00022777"/>
    </source>
</evidence>
<comment type="caution">
    <text evidence="7">The sequence shown here is derived from an EMBL/GenBank/DDBJ whole genome shotgun (WGS) entry which is preliminary data.</text>
</comment>
<dbReference type="Pfam" id="PF00370">
    <property type="entry name" value="FGGY_N"/>
    <property type="match status" value="1"/>
</dbReference>
<evidence type="ECO:0008006" key="9">
    <source>
        <dbReference type="Google" id="ProtNLM"/>
    </source>
</evidence>
<dbReference type="InterPro" id="IPR018483">
    <property type="entry name" value="Carb_kinase_FGGY_CS"/>
</dbReference>
<dbReference type="GO" id="GO:0016301">
    <property type="term" value="F:kinase activity"/>
    <property type="evidence" value="ECO:0007669"/>
    <property type="project" value="UniProtKB-KW"/>
</dbReference>
<evidence type="ECO:0000313" key="7">
    <source>
        <dbReference type="EMBL" id="OWU71459.1"/>
    </source>
</evidence>
<dbReference type="Proteomes" id="UP000215377">
    <property type="component" value="Unassembled WGS sequence"/>
</dbReference>
<dbReference type="InterPro" id="IPR018484">
    <property type="entry name" value="FGGY_N"/>
</dbReference>
<evidence type="ECO:0000259" key="6">
    <source>
        <dbReference type="Pfam" id="PF02782"/>
    </source>
</evidence>
<dbReference type="Gene3D" id="3.30.420.40">
    <property type="match status" value="2"/>
</dbReference>
<dbReference type="InterPro" id="IPR050406">
    <property type="entry name" value="FGGY_Carb_Kinase"/>
</dbReference>
<evidence type="ECO:0000256" key="2">
    <source>
        <dbReference type="ARBA" id="ARBA00022679"/>
    </source>
</evidence>
<dbReference type="PIRSF" id="PIRSF000538">
    <property type="entry name" value="GlpK"/>
    <property type="match status" value="1"/>
</dbReference>
<evidence type="ECO:0000256" key="1">
    <source>
        <dbReference type="ARBA" id="ARBA00009156"/>
    </source>
</evidence>
<dbReference type="PROSITE" id="PS00445">
    <property type="entry name" value="FGGY_KINASES_2"/>
    <property type="match status" value="1"/>
</dbReference>
<proteinExistence type="inferred from homology"/>
<feature type="domain" description="Carbohydrate kinase FGGY C-terminal" evidence="6">
    <location>
        <begin position="250"/>
        <end position="427"/>
    </location>
</feature>
<dbReference type="EMBL" id="AQQR01000009">
    <property type="protein sequence ID" value="OWU71459.1"/>
    <property type="molecule type" value="Genomic_DNA"/>
</dbReference>
<comment type="similarity">
    <text evidence="1 4">Belongs to the FGGY kinase family.</text>
</comment>
<evidence type="ECO:0000259" key="5">
    <source>
        <dbReference type="Pfam" id="PF00370"/>
    </source>
</evidence>
<accession>A0A225NER1</accession>
<dbReference type="PANTHER" id="PTHR43095">
    <property type="entry name" value="SUGAR KINASE"/>
    <property type="match status" value="1"/>
</dbReference>
<dbReference type="PANTHER" id="PTHR43095:SF5">
    <property type="entry name" value="XYLULOSE KINASE"/>
    <property type="match status" value="1"/>
</dbReference>
<keyword evidence="3 4" id="KW-0418">Kinase</keyword>
<organism evidence="7 8">
    <name type="scientific">Marinibacterium profundimaris</name>
    <dbReference type="NCBI Taxonomy" id="1679460"/>
    <lineage>
        <taxon>Bacteria</taxon>
        <taxon>Pseudomonadati</taxon>
        <taxon>Pseudomonadota</taxon>
        <taxon>Alphaproteobacteria</taxon>
        <taxon>Rhodobacterales</taxon>
        <taxon>Paracoccaceae</taxon>
        <taxon>Marinibacterium</taxon>
    </lineage>
</organism>
<dbReference type="AlphaFoldDB" id="A0A225NER1"/>
<gene>
    <name evidence="7" type="ORF">ATO3_18490</name>
</gene>
<keyword evidence="2 4" id="KW-0808">Transferase</keyword>
<dbReference type="InterPro" id="IPR018485">
    <property type="entry name" value="FGGY_C"/>
</dbReference>
<feature type="domain" description="Carbohydrate kinase FGGY N-terminal" evidence="5">
    <location>
        <begin position="6"/>
        <end position="237"/>
    </location>
</feature>
<reference evidence="7 8" key="1">
    <citation type="submission" date="2013-04" db="EMBL/GenBank/DDBJ databases">
        <title>Oceanicola sp. 22II1-22F33 Genome Sequencing.</title>
        <authorList>
            <person name="Lai Q."/>
            <person name="Li G."/>
            <person name="Shao Z."/>
        </authorList>
    </citation>
    <scope>NUCLEOTIDE SEQUENCE [LARGE SCALE GENOMIC DNA]</scope>
    <source>
        <strain evidence="7 8">22II1-22F33</strain>
    </source>
</reference>
<dbReference type="GO" id="GO:0005975">
    <property type="term" value="P:carbohydrate metabolic process"/>
    <property type="evidence" value="ECO:0007669"/>
    <property type="project" value="InterPro"/>
</dbReference>